<evidence type="ECO:0000256" key="4">
    <source>
        <dbReference type="ARBA" id="ARBA00022786"/>
    </source>
</evidence>
<keyword evidence="9" id="KW-1185">Reference proteome</keyword>
<accession>A0AAN6M056</accession>
<comment type="caution">
    <text evidence="8">The sequence shown here is derived from an EMBL/GenBank/DDBJ whole genome shotgun (WGS) entry which is preliminary data.</text>
</comment>
<dbReference type="AlphaFoldDB" id="A0AAN6M056"/>
<dbReference type="PANTHER" id="PTHR12936:SF0">
    <property type="entry name" value="ANAPHASE-PROMOTING COMPLEX SUBUNIT 10"/>
    <property type="match status" value="1"/>
</dbReference>
<evidence type="ECO:0000256" key="3">
    <source>
        <dbReference type="ARBA" id="ARBA00022776"/>
    </source>
</evidence>
<evidence type="ECO:0000256" key="6">
    <source>
        <dbReference type="SAM" id="MobiDB-lite"/>
    </source>
</evidence>
<organism evidence="8 9">
    <name type="scientific">Pseudopithomyces chartarum</name>
    <dbReference type="NCBI Taxonomy" id="1892770"/>
    <lineage>
        <taxon>Eukaryota</taxon>
        <taxon>Fungi</taxon>
        <taxon>Dikarya</taxon>
        <taxon>Ascomycota</taxon>
        <taxon>Pezizomycotina</taxon>
        <taxon>Dothideomycetes</taxon>
        <taxon>Pleosporomycetidae</taxon>
        <taxon>Pleosporales</taxon>
        <taxon>Massarineae</taxon>
        <taxon>Didymosphaeriaceae</taxon>
        <taxon>Pseudopithomyces</taxon>
    </lineage>
</organism>
<dbReference type="GO" id="GO:0031145">
    <property type="term" value="P:anaphase-promoting complex-dependent catabolic process"/>
    <property type="evidence" value="ECO:0007669"/>
    <property type="project" value="InterPro"/>
</dbReference>
<evidence type="ECO:0000313" key="9">
    <source>
        <dbReference type="Proteomes" id="UP001280581"/>
    </source>
</evidence>
<feature type="compositionally biased region" description="Pro residues" evidence="6">
    <location>
        <begin position="56"/>
        <end position="74"/>
    </location>
</feature>
<sequence length="241" mass="26596">MNPSLRRRGSPQHSPPPHEILTESEEEYVSPDNSDHEALMPDQEQDLSSEDHLEPPSAPDEPPPPQPTTRPSSPPTSLRHPSPTLFWQSDGPQPHYLNIHFFKLVRIVGLRLYLDFEQDESYTPTRIILLAGSGANDLVEWSDMRLETPRGWVWADFSGVDDADDSFDEDNEEDETENEDNGDAQTHIPTTPAPPDLDLDALIPSAPASPSSSSSSPTPDLENTAPLTTPLPPNTTPSFPP</sequence>
<keyword evidence="3" id="KW-0498">Mitosis</keyword>
<dbReference type="SMART" id="SM01337">
    <property type="entry name" value="APC10"/>
    <property type="match status" value="1"/>
</dbReference>
<evidence type="ECO:0000256" key="2">
    <source>
        <dbReference type="ARBA" id="ARBA00022618"/>
    </source>
</evidence>
<dbReference type="EMBL" id="WVTA01000006">
    <property type="protein sequence ID" value="KAK3209455.1"/>
    <property type="molecule type" value="Genomic_DNA"/>
</dbReference>
<evidence type="ECO:0000256" key="1">
    <source>
        <dbReference type="ARBA" id="ARBA00006762"/>
    </source>
</evidence>
<evidence type="ECO:0000259" key="7">
    <source>
        <dbReference type="PROSITE" id="PS51284"/>
    </source>
</evidence>
<dbReference type="GO" id="GO:0070979">
    <property type="term" value="P:protein K11-linked ubiquitination"/>
    <property type="evidence" value="ECO:0007669"/>
    <property type="project" value="TreeGrafter"/>
</dbReference>
<name>A0AAN6M056_9PLEO</name>
<dbReference type="InterPro" id="IPR016901">
    <property type="entry name" value="APC10/Doc1"/>
</dbReference>
<feature type="compositionally biased region" description="Acidic residues" evidence="6">
    <location>
        <begin position="161"/>
        <end position="182"/>
    </location>
</feature>
<gene>
    <name evidence="8" type="ORF">GRF29_69g1834792</name>
</gene>
<proteinExistence type="inferred from homology"/>
<feature type="region of interest" description="Disordered" evidence="6">
    <location>
        <begin position="161"/>
        <end position="241"/>
    </location>
</feature>
<comment type="similarity">
    <text evidence="1">Belongs to the APC10 family.</text>
</comment>
<feature type="region of interest" description="Disordered" evidence="6">
    <location>
        <begin position="1"/>
        <end position="87"/>
    </location>
</feature>
<dbReference type="SUPFAM" id="SSF49785">
    <property type="entry name" value="Galactose-binding domain-like"/>
    <property type="match status" value="1"/>
</dbReference>
<reference evidence="8 9" key="1">
    <citation type="submission" date="2021-02" db="EMBL/GenBank/DDBJ databases">
        <title>Genome assembly of Pseudopithomyces chartarum.</title>
        <authorList>
            <person name="Jauregui R."/>
            <person name="Singh J."/>
            <person name="Voisey C."/>
        </authorList>
    </citation>
    <scope>NUCLEOTIDE SEQUENCE [LARGE SCALE GENOMIC DNA]</scope>
    <source>
        <strain evidence="8 9">AGR01</strain>
    </source>
</reference>
<feature type="compositionally biased region" description="Pro residues" evidence="6">
    <location>
        <begin position="229"/>
        <end position="241"/>
    </location>
</feature>
<feature type="domain" description="DOC" evidence="7">
    <location>
        <begin position="23"/>
        <end position="218"/>
    </location>
</feature>
<protein>
    <recommendedName>
        <fullName evidence="7">DOC domain-containing protein</fullName>
    </recommendedName>
</protein>
<keyword evidence="2" id="KW-0132">Cell division</keyword>
<feature type="compositionally biased region" description="Basic residues" evidence="6">
    <location>
        <begin position="1"/>
        <end position="10"/>
    </location>
</feature>
<dbReference type="InterPro" id="IPR008979">
    <property type="entry name" value="Galactose-bd-like_sf"/>
</dbReference>
<evidence type="ECO:0000256" key="5">
    <source>
        <dbReference type="ARBA" id="ARBA00023306"/>
    </source>
</evidence>
<evidence type="ECO:0000313" key="8">
    <source>
        <dbReference type="EMBL" id="KAK3209455.1"/>
    </source>
</evidence>
<dbReference type="GO" id="GO:0051301">
    <property type="term" value="P:cell division"/>
    <property type="evidence" value="ECO:0007669"/>
    <property type="project" value="UniProtKB-KW"/>
</dbReference>
<feature type="compositionally biased region" description="Low complexity" evidence="6">
    <location>
        <begin position="75"/>
        <end position="84"/>
    </location>
</feature>
<dbReference type="Proteomes" id="UP001280581">
    <property type="component" value="Unassembled WGS sequence"/>
</dbReference>
<dbReference type="PANTHER" id="PTHR12936">
    <property type="entry name" value="ANAPHASE-PROMOTING COMPLEX 10"/>
    <property type="match status" value="1"/>
</dbReference>
<dbReference type="PROSITE" id="PS51284">
    <property type="entry name" value="DOC"/>
    <property type="match status" value="1"/>
</dbReference>
<dbReference type="GO" id="GO:0005680">
    <property type="term" value="C:anaphase-promoting complex"/>
    <property type="evidence" value="ECO:0007669"/>
    <property type="project" value="InterPro"/>
</dbReference>
<dbReference type="Gene3D" id="2.60.120.260">
    <property type="entry name" value="Galactose-binding domain-like"/>
    <property type="match status" value="1"/>
</dbReference>
<feature type="compositionally biased region" description="Low complexity" evidence="6">
    <location>
        <begin position="200"/>
        <end position="228"/>
    </location>
</feature>
<keyword evidence="5" id="KW-0131">Cell cycle</keyword>
<dbReference type="Pfam" id="PF03256">
    <property type="entry name" value="ANAPC10"/>
    <property type="match status" value="1"/>
</dbReference>
<keyword evidence="4" id="KW-0833">Ubl conjugation pathway</keyword>
<dbReference type="InterPro" id="IPR004939">
    <property type="entry name" value="APC_su10/DOC_dom"/>
</dbReference>